<evidence type="ECO:0000256" key="7">
    <source>
        <dbReference type="RuleBase" id="RU361228"/>
    </source>
</evidence>
<evidence type="ECO:0000256" key="5">
    <source>
        <dbReference type="ARBA" id="ARBA00022857"/>
    </source>
</evidence>
<dbReference type="SUPFAM" id="SSF56399">
    <property type="entry name" value="ADP-ribosylation"/>
    <property type="match status" value="1"/>
</dbReference>
<name>A0A673NGK8_9TELE</name>
<proteinExistence type="inferred from homology"/>
<dbReference type="InterPro" id="IPR000768">
    <property type="entry name" value="ART"/>
</dbReference>
<keyword evidence="3 7" id="KW-0808">Transferase</keyword>
<dbReference type="PANTHER" id="PTHR10339:SF27">
    <property type="entry name" value="NAD(P)(+)--ARGININE ADP-RIBOSYLTRANSFERASE"/>
    <property type="match status" value="1"/>
</dbReference>
<keyword evidence="2 7" id="KW-0328">Glycosyltransferase</keyword>
<sequence length="251" mass="29165">CKQIHLQMFSSAGAGYPLDMALNSVDDQYDCWKEMFLNELNLDYQEGEKNAKKPEDNLKNIHSVSIYMYTNNNSDVYRNFNNAYSLHFLLTDATKILKKTQNKCYLTYRGTPVEFDNDVLNKEIRLGSFTSSSLNRKVAQHFGTRSCFEIETCEGADVIKYSKYPEQKEVLIPPYETFKVSAVKKRADQKDPWCDIVYILKKTGGKSYLNCPHLPKANVVFLEVKHVQVPQQWQWFGSWRTFSPPHPESWS</sequence>
<organism evidence="8 9">
    <name type="scientific">Sinocyclocheilus rhinocerous</name>
    <dbReference type="NCBI Taxonomy" id="307959"/>
    <lineage>
        <taxon>Eukaryota</taxon>
        <taxon>Metazoa</taxon>
        <taxon>Chordata</taxon>
        <taxon>Craniata</taxon>
        <taxon>Vertebrata</taxon>
        <taxon>Euteleostomi</taxon>
        <taxon>Actinopterygii</taxon>
        <taxon>Neopterygii</taxon>
        <taxon>Teleostei</taxon>
        <taxon>Ostariophysi</taxon>
        <taxon>Cypriniformes</taxon>
        <taxon>Cyprinidae</taxon>
        <taxon>Cyprininae</taxon>
        <taxon>Sinocyclocheilus</taxon>
    </lineage>
</organism>
<evidence type="ECO:0000256" key="6">
    <source>
        <dbReference type="ARBA" id="ARBA00047597"/>
    </source>
</evidence>
<evidence type="ECO:0000256" key="3">
    <source>
        <dbReference type="ARBA" id="ARBA00022679"/>
    </source>
</evidence>
<dbReference type="GO" id="GO:0016779">
    <property type="term" value="F:nucleotidyltransferase activity"/>
    <property type="evidence" value="ECO:0007669"/>
    <property type="project" value="UniProtKB-KW"/>
</dbReference>
<evidence type="ECO:0000256" key="1">
    <source>
        <dbReference type="ARBA" id="ARBA00009558"/>
    </source>
</evidence>
<reference evidence="8" key="1">
    <citation type="submission" date="2025-08" db="UniProtKB">
        <authorList>
            <consortium name="Ensembl"/>
        </authorList>
    </citation>
    <scope>IDENTIFICATION</scope>
</reference>
<dbReference type="EC" id="2.4.2.31" evidence="7"/>
<keyword evidence="5 7" id="KW-0521">NADP</keyword>
<dbReference type="GO" id="GO:0106274">
    <property type="term" value="F:NAD+-protein-arginine ADP-ribosyltransferase activity"/>
    <property type="evidence" value="ECO:0007669"/>
    <property type="project" value="UniProtKB-EC"/>
</dbReference>
<dbReference type="AlphaFoldDB" id="A0A673NGK8"/>
<dbReference type="Pfam" id="PF01129">
    <property type="entry name" value="ART"/>
    <property type="match status" value="1"/>
</dbReference>
<evidence type="ECO:0000313" key="9">
    <source>
        <dbReference type="Proteomes" id="UP000472270"/>
    </source>
</evidence>
<dbReference type="GO" id="GO:0003950">
    <property type="term" value="F:NAD+ poly-ADP-ribosyltransferase activity"/>
    <property type="evidence" value="ECO:0007669"/>
    <property type="project" value="TreeGrafter"/>
</dbReference>
<keyword evidence="9" id="KW-1185">Reference proteome</keyword>
<evidence type="ECO:0000256" key="4">
    <source>
        <dbReference type="ARBA" id="ARBA00022695"/>
    </source>
</evidence>
<dbReference type="Proteomes" id="UP000472270">
    <property type="component" value="Unassembled WGS sequence"/>
</dbReference>
<protein>
    <recommendedName>
        <fullName evidence="7">NAD(P)(+)--arginine ADP-ribosyltransferase</fullName>
        <ecNumber evidence="7">2.4.2.31</ecNumber>
    </recommendedName>
    <alternativeName>
        <fullName evidence="7">Mono(ADP-ribosyl)transferase</fullName>
    </alternativeName>
</protein>
<dbReference type="Gene3D" id="3.90.176.10">
    <property type="entry name" value="Toxin ADP-ribosyltransferase, Chain A, domain 1"/>
    <property type="match status" value="1"/>
</dbReference>
<comment type="similarity">
    <text evidence="1 7">Belongs to the Arg-specific ADP-ribosyltransferase family.</text>
</comment>
<keyword evidence="7" id="KW-0520">NAD</keyword>
<comment type="catalytic activity">
    <reaction evidence="6 7">
        <text>L-arginyl-[protein] + NAD(+) = N(omega)-(ADP-D-ribosyl)-L-arginyl-[protein] + nicotinamide + H(+)</text>
        <dbReference type="Rhea" id="RHEA:19149"/>
        <dbReference type="Rhea" id="RHEA-COMP:10532"/>
        <dbReference type="Rhea" id="RHEA-COMP:15087"/>
        <dbReference type="ChEBI" id="CHEBI:15378"/>
        <dbReference type="ChEBI" id="CHEBI:17154"/>
        <dbReference type="ChEBI" id="CHEBI:29965"/>
        <dbReference type="ChEBI" id="CHEBI:57540"/>
        <dbReference type="ChEBI" id="CHEBI:142554"/>
        <dbReference type="EC" id="2.4.2.31"/>
    </reaction>
</comment>
<dbReference type="PANTHER" id="PTHR10339">
    <property type="entry name" value="ADP-RIBOSYLTRANSFERASE"/>
    <property type="match status" value="1"/>
</dbReference>
<accession>A0A673NGK8</accession>
<evidence type="ECO:0000256" key="2">
    <source>
        <dbReference type="ARBA" id="ARBA00022676"/>
    </source>
</evidence>
<keyword evidence="4" id="KW-0548">Nucleotidyltransferase</keyword>
<dbReference type="InterPro" id="IPR050999">
    <property type="entry name" value="ADP-ribosyltransferase_ARG"/>
</dbReference>
<dbReference type="Ensembl" id="ENSSRHT00000107317.1">
    <property type="protein sequence ID" value="ENSSRHP00000104504.1"/>
    <property type="gene ID" value="ENSSRHG00000051078.1"/>
</dbReference>
<reference evidence="8" key="2">
    <citation type="submission" date="2025-09" db="UniProtKB">
        <authorList>
            <consortium name="Ensembl"/>
        </authorList>
    </citation>
    <scope>IDENTIFICATION</scope>
</reference>
<dbReference type="PROSITE" id="PS51996">
    <property type="entry name" value="TR_MART"/>
    <property type="match status" value="1"/>
</dbReference>
<evidence type="ECO:0000313" key="8">
    <source>
        <dbReference type="Ensembl" id="ENSSRHP00000104504.1"/>
    </source>
</evidence>